<keyword evidence="8 11" id="KW-1133">Transmembrane helix</keyword>
<evidence type="ECO:0000256" key="5">
    <source>
        <dbReference type="ARBA" id="ARBA00022741"/>
    </source>
</evidence>
<dbReference type="PANTHER" id="PTHR40765">
    <property type="entry name" value="ESX-2 SECRETION SYSTEM ATPASE ECCB2"/>
    <property type="match status" value="1"/>
</dbReference>
<keyword evidence="7" id="KW-0067">ATP-binding</keyword>
<dbReference type="InterPro" id="IPR044857">
    <property type="entry name" value="T7SS_EccB_R1"/>
</dbReference>
<dbReference type="RefSeq" id="WP_215923178.1">
    <property type="nucleotide sequence ID" value="NZ_JAHKNI010000018.1"/>
</dbReference>
<evidence type="ECO:0000313" key="12">
    <source>
        <dbReference type="EMBL" id="MBU3067094.1"/>
    </source>
</evidence>
<evidence type="ECO:0000256" key="7">
    <source>
        <dbReference type="ARBA" id="ARBA00022840"/>
    </source>
</evidence>
<dbReference type="PANTHER" id="PTHR40765:SF2">
    <property type="entry name" value="ESX-2 SECRETION SYSTEM ATPASE ECCB2"/>
    <property type="match status" value="1"/>
</dbReference>
<organism evidence="12 13">
    <name type="scientific">Nocardia albiluteola</name>
    <dbReference type="NCBI Taxonomy" id="2842303"/>
    <lineage>
        <taxon>Bacteria</taxon>
        <taxon>Bacillati</taxon>
        <taxon>Actinomycetota</taxon>
        <taxon>Actinomycetes</taxon>
        <taxon>Mycobacteriales</taxon>
        <taxon>Nocardiaceae</taxon>
        <taxon>Nocardia</taxon>
    </lineage>
</organism>
<evidence type="ECO:0000256" key="2">
    <source>
        <dbReference type="ARBA" id="ARBA00008149"/>
    </source>
</evidence>
<dbReference type="Proteomes" id="UP000733379">
    <property type="component" value="Unassembled WGS sequence"/>
</dbReference>
<evidence type="ECO:0000256" key="8">
    <source>
        <dbReference type="ARBA" id="ARBA00022989"/>
    </source>
</evidence>
<proteinExistence type="inferred from homology"/>
<accession>A0ABS6BD31</accession>
<evidence type="ECO:0000256" key="11">
    <source>
        <dbReference type="SAM" id="Phobius"/>
    </source>
</evidence>
<keyword evidence="4 11" id="KW-0812">Transmembrane</keyword>
<evidence type="ECO:0000256" key="6">
    <source>
        <dbReference type="ARBA" id="ARBA00022801"/>
    </source>
</evidence>
<evidence type="ECO:0000256" key="1">
    <source>
        <dbReference type="ARBA" id="ARBA00004162"/>
    </source>
</evidence>
<keyword evidence="6" id="KW-0378">Hydrolase</keyword>
<dbReference type="Pfam" id="PF05108">
    <property type="entry name" value="T7SS_ESX1_EccB"/>
    <property type="match status" value="1"/>
</dbReference>
<keyword evidence="3" id="KW-1003">Cell membrane</keyword>
<keyword evidence="5" id="KW-0547">Nucleotide-binding</keyword>
<name>A0ABS6BD31_9NOCA</name>
<evidence type="ECO:0000256" key="9">
    <source>
        <dbReference type="ARBA" id="ARBA00023136"/>
    </source>
</evidence>
<feature type="region of interest" description="Disordered" evidence="10">
    <location>
        <begin position="466"/>
        <end position="502"/>
    </location>
</feature>
<dbReference type="Gene3D" id="3.30.2390.20">
    <property type="entry name" value="Type VII secretion system EccB, repeat 1 domain"/>
    <property type="match status" value="1"/>
</dbReference>
<keyword evidence="9 11" id="KW-0472">Membrane</keyword>
<evidence type="ECO:0000256" key="10">
    <source>
        <dbReference type="SAM" id="MobiDB-lite"/>
    </source>
</evidence>
<keyword evidence="13" id="KW-1185">Reference proteome</keyword>
<gene>
    <name evidence="12" type="primary">eccB</name>
    <name evidence="12" type="ORF">KO481_36935</name>
</gene>
<protein>
    <submittedName>
        <fullName evidence="12">Type VII secretion protein EccB</fullName>
    </submittedName>
</protein>
<comment type="caution">
    <text evidence="12">The sequence shown here is derived from an EMBL/GenBank/DDBJ whole genome shotgun (WGS) entry which is preliminary data.</text>
</comment>
<evidence type="ECO:0000256" key="3">
    <source>
        <dbReference type="ARBA" id="ARBA00022475"/>
    </source>
</evidence>
<comment type="subcellular location">
    <subcellularLocation>
        <location evidence="1">Cell membrane</location>
        <topology evidence="1">Single-pass membrane protein</topology>
    </subcellularLocation>
</comment>
<dbReference type="Gene3D" id="2.40.50.910">
    <property type="entry name" value="Type VII secretion system EccB, repeat 3 domain"/>
    <property type="match status" value="1"/>
</dbReference>
<feature type="transmembrane region" description="Helical" evidence="11">
    <location>
        <begin position="43"/>
        <end position="64"/>
    </location>
</feature>
<comment type="similarity">
    <text evidence="2">Belongs to the EccB family.</text>
</comment>
<evidence type="ECO:0000313" key="13">
    <source>
        <dbReference type="Proteomes" id="UP000733379"/>
    </source>
</evidence>
<reference evidence="12 13" key="1">
    <citation type="submission" date="2021-06" db="EMBL/GenBank/DDBJ databases">
        <title>Actinomycetes sequencing.</title>
        <authorList>
            <person name="Shan Q."/>
        </authorList>
    </citation>
    <scope>NUCLEOTIDE SEQUENCE [LARGE SCALE GENOMIC DNA]</scope>
    <source>
        <strain evidence="12 13">NEAU-G5</strain>
    </source>
</reference>
<evidence type="ECO:0000256" key="4">
    <source>
        <dbReference type="ARBA" id="ARBA00022692"/>
    </source>
</evidence>
<dbReference type="NCBIfam" id="TIGR03919">
    <property type="entry name" value="T7SS_EccB"/>
    <property type="match status" value="1"/>
</dbReference>
<dbReference type="InterPro" id="IPR042485">
    <property type="entry name" value="T7SS_EccB_R3"/>
</dbReference>
<dbReference type="EMBL" id="JAHKNI010000018">
    <property type="protein sequence ID" value="MBU3067094.1"/>
    <property type="molecule type" value="Genomic_DNA"/>
</dbReference>
<sequence>MPSRPTTRWQVSGYRFLVRRMEHALVRRDVRMLHDPMRSQSRAYSVGLILGVLGLAGCAVLALLKPQGSIGNSTILMGKNSGQIYAVIDGTVHPALNLASARLAIGKSDTPASVAESQLSQKPMGPLIGIPGAPSLLSFDSSGKGRLWTVCDELKNDGSDTLTSTAIAGDLSMGSDKASTLPKGNALLVQGRDAAYLIWDDKRARVNLNERSVTDALHITGETPRPISEGLLNAIPEVLPIAAPTITDPGGLSMLPSHRNGDILELGTDKSYYVALNNGIQQISALTADIIRNSNPTSSSGDLNPYDRAHVNIVTTLQVKDYPDTAPAIIESKDQPVDCLSWKPLNSADTSDGSKHAELSLITGHALPIPDSAKAVPLAQAGASGSDKVGQFYSTPGTGILVQTTGIEPDSQRKDSQFFISDTGVRYGIKDTDAAKALGMDSSKAKSEPAPWPIVGLLAPGPTLSRQDAMVAHDGVAPDSSPAKTLVKSTADNSSSSSSSSN</sequence>
<dbReference type="InterPro" id="IPR007795">
    <property type="entry name" value="T7SS_EccB"/>
</dbReference>